<comment type="catalytic activity">
    <reaction evidence="7">
        <text>3-hydroxy-2-methylpropanoate + NAD(+) = 2-methyl-3-oxopropanoate + NADH + H(+)</text>
        <dbReference type="Rhea" id="RHEA:17681"/>
        <dbReference type="ChEBI" id="CHEBI:11805"/>
        <dbReference type="ChEBI" id="CHEBI:15378"/>
        <dbReference type="ChEBI" id="CHEBI:57540"/>
        <dbReference type="ChEBI" id="CHEBI:57700"/>
        <dbReference type="ChEBI" id="CHEBI:57945"/>
        <dbReference type="EC" id="1.1.1.31"/>
    </reaction>
</comment>
<name>A0AAN6LQG1_9PLEO</name>
<evidence type="ECO:0000256" key="7">
    <source>
        <dbReference type="ARBA" id="ARBA00049197"/>
    </source>
</evidence>
<dbReference type="EMBL" id="WVTA01000021">
    <property type="protein sequence ID" value="KAK3197108.1"/>
    <property type="molecule type" value="Genomic_DNA"/>
</dbReference>
<organism evidence="11 12">
    <name type="scientific">Pseudopithomyces chartarum</name>
    <dbReference type="NCBI Taxonomy" id="1892770"/>
    <lineage>
        <taxon>Eukaryota</taxon>
        <taxon>Fungi</taxon>
        <taxon>Dikarya</taxon>
        <taxon>Ascomycota</taxon>
        <taxon>Pezizomycotina</taxon>
        <taxon>Dothideomycetes</taxon>
        <taxon>Pleosporomycetidae</taxon>
        <taxon>Pleosporales</taxon>
        <taxon>Massarineae</taxon>
        <taxon>Didymosphaeriaceae</taxon>
        <taxon>Pseudopithomyces</taxon>
    </lineage>
</organism>
<gene>
    <name evidence="11" type="ORF">GRF29_1536g644706</name>
</gene>
<dbReference type="InterPro" id="IPR015815">
    <property type="entry name" value="HIBADH-related"/>
</dbReference>
<dbReference type="GO" id="GO:0009083">
    <property type="term" value="P:branched-chain amino acid catabolic process"/>
    <property type="evidence" value="ECO:0007669"/>
    <property type="project" value="UniProtKB-KW"/>
</dbReference>
<dbReference type="InterPro" id="IPR006115">
    <property type="entry name" value="6PGDH_NADP-bd"/>
</dbReference>
<dbReference type="GO" id="GO:0051287">
    <property type="term" value="F:NAD binding"/>
    <property type="evidence" value="ECO:0007669"/>
    <property type="project" value="InterPro"/>
</dbReference>
<comment type="similarity">
    <text evidence="2">Belongs to the HIBADH-related family. 3-hydroxyisobutyrate dehydrogenase subfamily.</text>
</comment>
<dbReference type="EC" id="1.1.1.31" evidence="3"/>
<evidence type="ECO:0000259" key="10">
    <source>
        <dbReference type="Pfam" id="PF14833"/>
    </source>
</evidence>
<protein>
    <recommendedName>
        <fullName evidence="3">3-hydroxyisobutyrate dehydrogenase</fullName>
        <ecNumber evidence="3">1.1.1.31</ecNumber>
    </recommendedName>
</protein>
<evidence type="ECO:0000256" key="5">
    <source>
        <dbReference type="ARBA" id="ARBA00023002"/>
    </source>
</evidence>
<sequence>MEQPDIDIGWVGLGNAGYPMAACLAKKGHRLLVRDADPARGIEFVQEYPKCRVATSDPDSFQNCDILVTMLPDGKVVYKVLLGEDGIAPHLKPGSVVIDTSSSSPFDTRALGLELSRLRVDLVDSPITQEQLHAIDRGAATLMVGTDSAEALEKVMPILEDMSNHVFPMGQLGSGHTMKTLNNYVSVGSIIALNDALVTGQKLGLDPQTMIDVMNLGTGVNFSTMYSQKNLKSNDTGYQLELLVKDVKIAKDVIEKSGFHTELPALAEKYLENSLKVVEKGADHTESLKSWEQRAGVEIKRTSDQAIER</sequence>
<keyword evidence="5" id="KW-0560">Oxidoreductase</keyword>
<keyword evidence="6" id="KW-0520">NAD</keyword>
<dbReference type="PIRSF" id="PIRSF000103">
    <property type="entry name" value="HIBADH"/>
    <property type="match status" value="1"/>
</dbReference>
<evidence type="ECO:0000256" key="3">
    <source>
        <dbReference type="ARBA" id="ARBA00012991"/>
    </source>
</evidence>
<dbReference type="SUPFAM" id="SSF48179">
    <property type="entry name" value="6-phosphogluconate dehydrogenase C-terminal domain-like"/>
    <property type="match status" value="1"/>
</dbReference>
<dbReference type="PANTHER" id="PTHR22981">
    <property type="entry name" value="3-HYDROXYISOBUTYRATE DEHYDROGENASE-RELATED"/>
    <property type="match status" value="1"/>
</dbReference>
<evidence type="ECO:0000256" key="2">
    <source>
        <dbReference type="ARBA" id="ARBA00006013"/>
    </source>
</evidence>
<proteinExistence type="inferred from homology"/>
<feature type="domain" description="3-hydroxyisobutyrate dehydrogenase-like NAD-binding" evidence="10">
    <location>
        <begin position="173"/>
        <end position="289"/>
    </location>
</feature>
<feature type="domain" description="6-phosphogluconate dehydrogenase NADP-binding" evidence="9">
    <location>
        <begin position="7"/>
        <end position="170"/>
    </location>
</feature>
<dbReference type="GO" id="GO:0008442">
    <property type="term" value="F:3-hydroxyisobutyrate dehydrogenase activity"/>
    <property type="evidence" value="ECO:0007669"/>
    <property type="project" value="UniProtKB-EC"/>
</dbReference>
<dbReference type="Proteomes" id="UP001280581">
    <property type="component" value="Unassembled WGS sequence"/>
</dbReference>
<dbReference type="Pfam" id="PF14833">
    <property type="entry name" value="NAD_binding_11"/>
    <property type="match status" value="1"/>
</dbReference>
<dbReference type="AlphaFoldDB" id="A0AAN6LQG1"/>
<accession>A0AAN6LQG1</accession>
<dbReference type="InterPro" id="IPR029154">
    <property type="entry name" value="HIBADH-like_NADP-bd"/>
</dbReference>
<keyword evidence="4" id="KW-0101">Branched-chain amino acid catabolism</keyword>
<comment type="pathway">
    <text evidence="1">Amino-acid degradation; L-valine degradation.</text>
</comment>
<dbReference type="PANTHER" id="PTHR22981:SF7">
    <property type="entry name" value="3-HYDROXYISOBUTYRATE DEHYDROGENASE, MITOCHONDRIAL"/>
    <property type="match status" value="1"/>
</dbReference>
<evidence type="ECO:0000256" key="6">
    <source>
        <dbReference type="ARBA" id="ARBA00023027"/>
    </source>
</evidence>
<comment type="caution">
    <text evidence="11">The sequence shown here is derived from an EMBL/GenBank/DDBJ whole genome shotgun (WGS) entry which is preliminary data.</text>
</comment>
<evidence type="ECO:0000313" key="12">
    <source>
        <dbReference type="Proteomes" id="UP001280581"/>
    </source>
</evidence>
<dbReference type="InterPro" id="IPR013328">
    <property type="entry name" value="6PGD_dom2"/>
</dbReference>
<evidence type="ECO:0000256" key="4">
    <source>
        <dbReference type="ARBA" id="ARBA00022456"/>
    </source>
</evidence>
<feature type="active site" evidence="8">
    <location>
        <position position="179"/>
    </location>
</feature>
<reference evidence="11 12" key="1">
    <citation type="submission" date="2021-02" db="EMBL/GenBank/DDBJ databases">
        <title>Genome assembly of Pseudopithomyces chartarum.</title>
        <authorList>
            <person name="Jauregui R."/>
            <person name="Singh J."/>
            <person name="Voisey C."/>
        </authorList>
    </citation>
    <scope>NUCLEOTIDE SEQUENCE [LARGE SCALE GENOMIC DNA]</scope>
    <source>
        <strain evidence="11 12">AGR01</strain>
    </source>
</reference>
<evidence type="ECO:0000256" key="8">
    <source>
        <dbReference type="PIRSR" id="PIRSR000103-1"/>
    </source>
</evidence>
<dbReference type="GO" id="GO:0050661">
    <property type="term" value="F:NADP binding"/>
    <property type="evidence" value="ECO:0007669"/>
    <property type="project" value="InterPro"/>
</dbReference>
<dbReference type="Gene3D" id="1.10.1040.10">
    <property type="entry name" value="N-(1-d-carboxylethyl)-l-norvaline Dehydrogenase, domain 2"/>
    <property type="match status" value="1"/>
</dbReference>
<evidence type="ECO:0000313" key="11">
    <source>
        <dbReference type="EMBL" id="KAK3197108.1"/>
    </source>
</evidence>
<dbReference type="InterPro" id="IPR008927">
    <property type="entry name" value="6-PGluconate_DH-like_C_sf"/>
</dbReference>
<dbReference type="SUPFAM" id="SSF51735">
    <property type="entry name" value="NAD(P)-binding Rossmann-fold domains"/>
    <property type="match status" value="1"/>
</dbReference>
<evidence type="ECO:0000259" key="9">
    <source>
        <dbReference type="Pfam" id="PF03446"/>
    </source>
</evidence>
<dbReference type="InterPro" id="IPR036291">
    <property type="entry name" value="NAD(P)-bd_dom_sf"/>
</dbReference>
<keyword evidence="12" id="KW-1185">Reference proteome</keyword>
<dbReference type="Pfam" id="PF03446">
    <property type="entry name" value="NAD_binding_2"/>
    <property type="match status" value="1"/>
</dbReference>
<dbReference type="Gene3D" id="3.40.50.720">
    <property type="entry name" value="NAD(P)-binding Rossmann-like Domain"/>
    <property type="match status" value="1"/>
</dbReference>
<evidence type="ECO:0000256" key="1">
    <source>
        <dbReference type="ARBA" id="ARBA00005109"/>
    </source>
</evidence>